<feature type="transmembrane region" description="Helical" evidence="6">
    <location>
        <begin position="313"/>
        <end position="332"/>
    </location>
</feature>
<keyword evidence="3 6" id="KW-0812">Transmembrane</keyword>
<feature type="transmembrane region" description="Helical" evidence="6">
    <location>
        <begin position="383"/>
        <end position="401"/>
    </location>
</feature>
<dbReference type="PANTHER" id="PTHR30250:SF11">
    <property type="entry name" value="O-ANTIGEN TRANSPORTER-RELATED"/>
    <property type="match status" value="1"/>
</dbReference>
<evidence type="ECO:0000313" key="8">
    <source>
        <dbReference type="Proteomes" id="UP001269400"/>
    </source>
</evidence>
<comment type="caution">
    <text evidence="7">The sequence shown here is derived from an EMBL/GenBank/DDBJ whole genome shotgun (WGS) entry which is preliminary data.</text>
</comment>
<feature type="transmembrane region" description="Helical" evidence="6">
    <location>
        <begin position="229"/>
        <end position="248"/>
    </location>
</feature>
<feature type="transmembrane region" description="Helical" evidence="6">
    <location>
        <begin position="88"/>
        <end position="107"/>
    </location>
</feature>
<keyword evidence="4 6" id="KW-1133">Transmembrane helix</keyword>
<feature type="transmembrane region" description="Helical" evidence="6">
    <location>
        <begin position="159"/>
        <end position="175"/>
    </location>
</feature>
<proteinExistence type="predicted"/>
<feature type="transmembrane region" description="Helical" evidence="6">
    <location>
        <begin position="268"/>
        <end position="292"/>
    </location>
</feature>
<feature type="transmembrane region" description="Helical" evidence="6">
    <location>
        <begin position="438"/>
        <end position="461"/>
    </location>
</feature>
<evidence type="ECO:0000256" key="6">
    <source>
        <dbReference type="SAM" id="Phobius"/>
    </source>
</evidence>
<feature type="transmembrane region" description="Helical" evidence="6">
    <location>
        <begin position="407"/>
        <end position="426"/>
    </location>
</feature>
<reference evidence="7" key="1">
    <citation type="journal article" date="2022" name="J Environ Chem Eng">
        <title>Biodegradation of petroleum oil using a constructed nonpathogenic and heavy metal-tolerant bacterial consortium isolated from marine sponges.</title>
        <authorList>
            <person name="Dechsakulwatana C."/>
            <person name="Rungsihiranrut A."/>
            <person name="Muangchinda C."/>
            <person name="Ningthoujam R."/>
            <person name="Klankeo P."/>
            <person name="Pinyakong O."/>
        </authorList>
    </citation>
    <scope>NUCLEOTIDE SEQUENCE</scope>
    <source>
        <strain evidence="7">TL01-2</strain>
    </source>
</reference>
<comment type="subcellular location">
    <subcellularLocation>
        <location evidence="1">Cell membrane</location>
        <topology evidence="1">Multi-pass membrane protein</topology>
    </subcellularLocation>
</comment>
<feature type="transmembrane region" description="Helical" evidence="6">
    <location>
        <begin position="48"/>
        <end position="67"/>
    </location>
</feature>
<feature type="transmembrane region" description="Helical" evidence="6">
    <location>
        <begin position="181"/>
        <end position="198"/>
    </location>
</feature>
<dbReference type="GO" id="GO:0005886">
    <property type="term" value="C:plasma membrane"/>
    <property type="evidence" value="ECO:0007669"/>
    <property type="project" value="UniProtKB-SubCell"/>
</dbReference>
<feature type="transmembrane region" description="Helical" evidence="6">
    <location>
        <begin position="15"/>
        <end position="36"/>
    </location>
</feature>
<dbReference type="InterPro" id="IPR050833">
    <property type="entry name" value="Poly_Biosynth_Transport"/>
</dbReference>
<keyword evidence="2" id="KW-1003">Cell membrane</keyword>
<reference evidence="7" key="2">
    <citation type="submission" date="2022-12" db="EMBL/GenBank/DDBJ databases">
        <authorList>
            <person name="Dechsakulwatana C."/>
            <person name="Rungsihiranrut A."/>
            <person name="Muangchinda C."/>
            <person name="Ningthoujam R."/>
            <person name="Klankeo P."/>
            <person name="Pinyakong O."/>
        </authorList>
    </citation>
    <scope>NUCLEOTIDE SEQUENCE</scope>
    <source>
        <strain evidence="7">TL01-2</strain>
    </source>
</reference>
<dbReference type="PANTHER" id="PTHR30250">
    <property type="entry name" value="PST FAMILY PREDICTED COLANIC ACID TRANSPORTER"/>
    <property type="match status" value="1"/>
</dbReference>
<evidence type="ECO:0000256" key="4">
    <source>
        <dbReference type="ARBA" id="ARBA00022989"/>
    </source>
</evidence>
<protein>
    <submittedName>
        <fullName evidence="7">Polysaccharide biosynthesis C-terminal domain-containing protein</fullName>
    </submittedName>
</protein>
<dbReference type="EMBL" id="JAPTGD010000001">
    <property type="protein sequence ID" value="MDU9689537.1"/>
    <property type="molecule type" value="Genomic_DNA"/>
</dbReference>
<feature type="transmembrane region" description="Helical" evidence="6">
    <location>
        <begin position="344"/>
        <end position="363"/>
    </location>
</feature>
<organism evidence="7 8">
    <name type="scientific">Priestia aryabhattai</name>
    <name type="common">Bacillus aryabhattai</name>
    <dbReference type="NCBI Taxonomy" id="412384"/>
    <lineage>
        <taxon>Bacteria</taxon>
        <taxon>Bacillati</taxon>
        <taxon>Bacillota</taxon>
        <taxon>Bacilli</taxon>
        <taxon>Bacillales</taxon>
        <taxon>Bacillaceae</taxon>
        <taxon>Priestia</taxon>
    </lineage>
</organism>
<accession>A0AAX6N166</accession>
<evidence type="ECO:0000256" key="3">
    <source>
        <dbReference type="ARBA" id="ARBA00022692"/>
    </source>
</evidence>
<gene>
    <name evidence="7" type="ORF">O0Q50_00020</name>
</gene>
<dbReference type="Proteomes" id="UP001269400">
    <property type="component" value="Unassembled WGS sequence"/>
</dbReference>
<dbReference type="RefSeq" id="WP_316909761.1">
    <property type="nucleotide sequence ID" value="NZ_JAPTGD010000001.1"/>
</dbReference>
<evidence type="ECO:0000256" key="1">
    <source>
        <dbReference type="ARBA" id="ARBA00004651"/>
    </source>
</evidence>
<dbReference type="AlphaFoldDB" id="A0AAX6N166"/>
<evidence type="ECO:0000313" key="7">
    <source>
        <dbReference type="EMBL" id="MDU9689537.1"/>
    </source>
</evidence>
<name>A0AAX6N166_PRIAR</name>
<evidence type="ECO:0000256" key="5">
    <source>
        <dbReference type="ARBA" id="ARBA00023136"/>
    </source>
</evidence>
<feature type="transmembrane region" description="Helical" evidence="6">
    <location>
        <begin position="119"/>
        <end position="139"/>
    </location>
</feature>
<sequence>MNIQREGERVYKKTLIHYIPAVLVPAITNIFLTLGLARILDLNIYGDYTYLTSIAVVVTSILSQWLVQSIQKFYYVDKEKEEYILLINNFKAALIYLFIISFVVWSFNKVFLNTNDGFINNLLGLIMLFSSQSLLAVKVAEYAAKYQVKHIRNLNIQQSFLKLIFLTAYLLLVNSYQLNEIIVMIAFPAFLNLLYFIGRDKEIRDISRINYFTMNSSAKELFNIHLRKSLAYGLPMTGWFIGTNLLGVGDRIILKFFTDSSQVGVYSANYTLVSTGIALLVSPLLQAAHPIIMNYGQKEKQSPEEIALFIEKLSRKFIMVSMLMVVFLFFYYKKISLLLFGSEYQAGAIIIPLSILGIFFWNYSMYGHKGIELLGRPLQMMKYVLYSALINTVLNIVLIPIMGIKGAGIATLIAYISYAFMIKVNSRHNIRWIINYKYIGSLAVIYSVLCFLLSPLINLVLDYIIKVMN</sequence>
<keyword evidence="5 6" id="KW-0472">Membrane</keyword>
<evidence type="ECO:0000256" key="2">
    <source>
        <dbReference type="ARBA" id="ARBA00022475"/>
    </source>
</evidence>